<dbReference type="AlphaFoldDB" id="A0A2W7R9V1"/>
<keyword evidence="1" id="KW-0732">Signal</keyword>
<proteinExistence type="predicted"/>
<evidence type="ECO:0000259" key="2">
    <source>
        <dbReference type="Pfam" id="PF19413"/>
    </source>
</evidence>
<comment type="caution">
    <text evidence="3">The sequence shown here is derived from an EMBL/GenBank/DDBJ whole genome shotgun (WGS) entry which is preliminary data.</text>
</comment>
<protein>
    <submittedName>
        <fullName evidence="3">YaiO family outer membrane protein</fullName>
    </submittedName>
</protein>
<feature type="chain" id="PRO_5016055902" evidence="1">
    <location>
        <begin position="23"/>
        <end position="411"/>
    </location>
</feature>
<gene>
    <name evidence="3" type="ORF">LV84_01967</name>
</gene>
<evidence type="ECO:0000256" key="1">
    <source>
        <dbReference type="SAM" id="SignalP"/>
    </source>
</evidence>
<dbReference type="Pfam" id="PF19413">
    <property type="entry name" value="YaiO"/>
    <property type="match status" value="1"/>
</dbReference>
<sequence length="411" mass="46934">MIVKKAFILLIYFMGFSMGLNAQDSFDPDVLLEEARTLILDGKYDAGRKVAFRALANYPEYADILILVGRSYAWEGKNDSSSIYLERAIIASPNYEDAYAAYLDNLSWSEQYEQAAVVLAKARENLGMPLPNGIRYVESRLLYYQEEYNAAYDIAEELFEKKFKSESLLDYMQTLRRLRRDNAVGLTYDYDNFQGDIAPWNTFSLYARTRTKLTGALIARVTESSRFESTGTLFELDAYPSLGKNAYAYVNIGGSGASFFPEFRFGASIYYNLPKAWEVDAGFRYLQFSESTTIFTASLGKYVGNWWLNLRGNLIPGTGNSLGTSANLQARYYFKTGEDFFSIQLSTGVSPDEETRDPTQLLNSYRVKIGYQQLVTNRFMLFGYTGYSRDELSLDRFRNNLNLSLGVEYRF</sequence>
<feature type="domain" description="YaiO beta-barrel" evidence="2">
    <location>
        <begin position="182"/>
        <end position="353"/>
    </location>
</feature>
<evidence type="ECO:0000313" key="3">
    <source>
        <dbReference type="EMBL" id="PZX56841.1"/>
    </source>
</evidence>
<dbReference type="EMBL" id="QKZU01000007">
    <property type="protein sequence ID" value="PZX56841.1"/>
    <property type="molecule type" value="Genomic_DNA"/>
</dbReference>
<dbReference type="Gene3D" id="1.25.40.10">
    <property type="entry name" value="Tetratricopeptide repeat domain"/>
    <property type="match status" value="1"/>
</dbReference>
<dbReference type="NCBIfam" id="TIGR04390">
    <property type="entry name" value="OMP_YaiO_dom"/>
    <property type="match status" value="1"/>
</dbReference>
<dbReference type="Proteomes" id="UP000249115">
    <property type="component" value="Unassembled WGS sequence"/>
</dbReference>
<name>A0A2W7R9V1_9BACT</name>
<dbReference type="SUPFAM" id="SSF48452">
    <property type="entry name" value="TPR-like"/>
    <property type="match status" value="1"/>
</dbReference>
<dbReference type="InterPro" id="IPR030887">
    <property type="entry name" value="Beta-barrel_YaiO"/>
</dbReference>
<feature type="signal peptide" evidence="1">
    <location>
        <begin position="1"/>
        <end position="22"/>
    </location>
</feature>
<accession>A0A2W7R9V1</accession>
<reference evidence="3 4" key="1">
    <citation type="submission" date="2018-06" db="EMBL/GenBank/DDBJ databases">
        <title>Genomic Encyclopedia of Archaeal and Bacterial Type Strains, Phase II (KMG-II): from individual species to whole genera.</title>
        <authorList>
            <person name="Goeker M."/>
        </authorList>
    </citation>
    <scope>NUCLEOTIDE SEQUENCE [LARGE SCALE GENOMIC DNA]</scope>
    <source>
        <strain evidence="3 4">DSM 22686</strain>
    </source>
</reference>
<evidence type="ECO:0000313" key="4">
    <source>
        <dbReference type="Proteomes" id="UP000249115"/>
    </source>
</evidence>
<dbReference type="InterPro" id="IPR011990">
    <property type="entry name" value="TPR-like_helical_dom_sf"/>
</dbReference>
<organism evidence="3 4">
    <name type="scientific">Algoriphagus ratkowskyi</name>
    <dbReference type="NCBI Taxonomy" id="57028"/>
    <lineage>
        <taxon>Bacteria</taxon>
        <taxon>Pseudomonadati</taxon>
        <taxon>Bacteroidota</taxon>
        <taxon>Cytophagia</taxon>
        <taxon>Cytophagales</taxon>
        <taxon>Cyclobacteriaceae</taxon>
        <taxon>Algoriphagus</taxon>
    </lineage>
</organism>